<name>A0ABU6ZDJ9_9FABA</name>
<gene>
    <name evidence="2" type="ORF">PIB30_041205</name>
</gene>
<proteinExistence type="predicted"/>
<feature type="region of interest" description="Disordered" evidence="1">
    <location>
        <begin position="123"/>
        <end position="148"/>
    </location>
</feature>
<feature type="compositionally biased region" description="Pro residues" evidence="1">
    <location>
        <begin position="129"/>
        <end position="148"/>
    </location>
</feature>
<keyword evidence="3" id="KW-1185">Reference proteome</keyword>
<protein>
    <submittedName>
        <fullName evidence="2">Uncharacterized protein</fullName>
    </submittedName>
</protein>
<accession>A0ABU6ZDJ9</accession>
<dbReference type="Proteomes" id="UP001341840">
    <property type="component" value="Unassembled WGS sequence"/>
</dbReference>
<dbReference type="EMBL" id="JASCZI010272087">
    <property type="protein sequence ID" value="MED6220034.1"/>
    <property type="molecule type" value="Genomic_DNA"/>
</dbReference>
<sequence>MGRTPSFCEVFARTHTRKKDRELSRAHPPPAIDEEAIWLRIAGGRKKGRIYGKGVVPAYSILLIIGGVDNTDTTSGPPDVREQKVQTLEIALESQSQEVSQVRKAYSDMYSFLELMRSGGSGLTAFTAMPPPSPLPPPPPARSLSPSP</sequence>
<evidence type="ECO:0000313" key="3">
    <source>
        <dbReference type="Proteomes" id="UP001341840"/>
    </source>
</evidence>
<evidence type="ECO:0000313" key="2">
    <source>
        <dbReference type="EMBL" id="MED6220034.1"/>
    </source>
</evidence>
<reference evidence="2 3" key="1">
    <citation type="journal article" date="2023" name="Plants (Basel)">
        <title>Bridging the Gap: Combining Genomics and Transcriptomics Approaches to Understand Stylosanthes scabra, an Orphan Legume from the Brazilian Caatinga.</title>
        <authorList>
            <person name="Ferreira-Neto J.R.C."/>
            <person name="da Silva M.D."/>
            <person name="Binneck E."/>
            <person name="de Melo N.F."/>
            <person name="da Silva R.H."/>
            <person name="de Melo A.L.T.M."/>
            <person name="Pandolfi V."/>
            <person name="Bustamante F.O."/>
            <person name="Brasileiro-Vidal A.C."/>
            <person name="Benko-Iseppon A.M."/>
        </authorList>
    </citation>
    <scope>NUCLEOTIDE SEQUENCE [LARGE SCALE GENOMIC DNA]</scope>
    <source>
        <tissue evidence="2">Leaves</tissue>
    </source>
</reference>
<comment type="caution">
    <text evidence="2">The sequence shown here is derived from an EMBL/GenBank/DDBJ whole genome shotgun (WGS) entry which is preliminary data.</text>
</comment>
<organism evidence="2 3">
    <name type="scientific">Stylosanthes scabra</name>
    <dbReference type="NCBI Taxonomy" id="79078"/>
    <lineage>
        <taxon>Eukaryota</taxon>
        <taxon>Viridiplantae</taxon>
        <taxon>Streptophyta</taxon>
        <taxon>Embryophyta</taxon>
        <taxon>Tracheophyta</taxon>
        <taxon>Spermatophyta</taxon>
        <taxon>Magnoliopsida</taxon>
        <taxon>eudicotyledons</taxon>
        <taxon>Gunneridae</taxon>
        <taxon>Pentapetalae</taxon>
        <taxon>rosids</taxon>
        <taxon>fabids</taxon>
        <taxon>Fabales</taxon>
        <taxon>Fabaceae</taxon>
        <taxon>Papilionoideae</taxon>
        <taxon>50 kb inversion clade</taxon>
        <taxon>dalbergioids sensu lato</taxon>
        <taxon>Dalbergieae</taxon>
        <taxon>Pterocarpus clade</taxon>
        <taxon>Stylosanthes</taxon>
    </lineage>
</organism>
<evidence type="ECO:0000256" key="1">
    <source>
        <dbReference type="SAM" id="MobiDB-lite"/>
    </source>
</evidence>